<proteinExistence type="predicted"/>
<dbReference type="EMBL" id="BK015297">
    <property type="protein sequence ID" value="DAE00036.1"/>
    <property type="molecule type" value="Genomic_DNA"/>
</dbReference>
<protein>
    <submittedName>
        <fullName evidence="1">Uncharacterized protein</fullName>
    </submittedName>
</protein>
<name>A0A8S5P1D7_9CAUD</name>
<reference evidence="1" key="1">
    <citation type="journal article" date="2021" name="Proc. Natl. Acad. Sci. U.S.A.">
        <title>A Catalog of Tens of Thousands of Viruses from Human Metagenomes Reveals Hidden Associations with Chronic Diseases.</title>
        <authorList>
            <person name="Tisza M.J."/>
            <person name="Buck C.B."/>
        </authorList>
    </citation>
    <scope>NUCLEOTIDE SEQUENCE</scope>
    <source>
        <strain evidence="1">CtiMP24</strain>
    </source>
</reference>
<accession>A0A8S5P1D7</accession>
<sequence>MQAAQSVLNPQTIAQIKGIAKNINSPQMQMVRQMTSGRGITPKQAVEMLCRQQGIDINSFMAQINAAFNGQ</sequence>
<organism evidence="1">
    <name type="scientific">Siphoviridae sp. ctiMP24</name>
    <dbReference type="NCBI Taxonomy" id="2825621"/>
    <lineage>
        <taxon>Viruses</taxon>
        <taxon>Duplodnaviria</taxon>
        <taxon>Heunggongvirae</taxon>
        <taxon>Uroviricota</taxon>
        <taxon>Caudoviricetes</taxon>
    </lineage>
</organism>
<evidence type="ECO:0000313" key="1">
    <source>
        <dbReference type="EMBL" id="DAE00036.1"/>
    </source>
</evidence>